<dbReference type="AlphaFoldDB" id="A0A9D1S5P1"/>
<evidence type="ECO:0000256" key="1">
    <source>
        <dbReference type="ARBA" id="ARBA00004202"/>
    </source>
</evidence>
<dbReference type="CDD" id="cd03216">
    <property type="entry name" value="ABC_Carb_Monos_I"/>
    <property type="match status" value="1"/>
</dbReference>
<dbReference type="InterPro" id="IPR003593">
    <property type="entry name" value="AAA+_ATPase"/>
</dbReference>
<keyword evidence="6" id="KW-0547">Nucleotide-binding</keyword>
<evidence type="ECO:0000256" key="2">
    <source>
        <dbReference type="ARBA" id="ARBA00022448"/>
    </source>
</evidence>
<dbReference type="PANTHER" id="PTHR43790:SF3">
    <property type="entry name" value="D-ALLOSE IMPORT ATP-BINDING PROTEIN ALSA-RELATED"/>
    <property type="match status" value="1"/>
</dbReference>
<evidence type="ECO:0000256" key="6">
    <source>
        <dbReference type="ARBA" id="ARBA00022741"/>
    </source>
</evidence>
<gene>
    <name evidence="11" type="ORF">IAC59_09010</name>
</gene>
<dbReference type="SUPFAM" id="SSF52540">
    <property type="entry name" value="P-loop containing nucleoside triphosphate hydrolases"/>
    <property type="match status" value="2"/>
</dbReference>
<evidence type="ECO:0000256" key="8">
    <source>
        <dbReference type="ARBA" id="ARBA00022967"/>
    </source>
</evidence>
<evidence type="ECO:0000313" key="11">
    <source>
        <dbReference type="EMBL" id="HIU47378.1"/>
    </source>
</evidence>
<sequence>MLLEMNDIYKAYTSTPVLRGVTLRVGEGEIRALIGENGAGKTTLMNILGGVTGADKGEIYFAGTRRSFVRPRDSLDAGIAFIHQELNLVNDLNIYENLFLGRELHRHGMLDTREMARQAGEVLRSVGVGLSPSTLVGELDASYKQTVEICRALMMNARLIIMDEPTTSLTEPEIERVFSLMRTLKARGVSIIFISHKLREVLEICDTYTVLRDGVVAGDGATASVDSRALARMMVGHDVSEGHADYARPKGDVLLEARSLTRAGEFYDISFALRRGEVLGFTGLLGDGRSELFQCVFGLTRPQSGQLLVDGRPVTVRSTEHALKLGMGYVPRNRKENGIVPDMSILENSTLVTLKRLRRGPFIDHRREQAQVFNYIHELRIKLNSPDDLITSLSGGNQQKVVLSKWLGADPRILIFDNPTQGVDVGAKEEIYGIIDRLARAGVAIVVLSSETQEIRRLCDRTLVMYHGRIAGELYGPDITEQAVMLLATGSEVRDLAG</sequence>
<dbReference type="Proteomes" id="UP000824123">
    <property type="component" value="Unassembled WGS sequence"/>
</dbReference>
<evidence type="ECO:0000256" key="5">
    <source>
        <dbReference type="ARBA" id="ARBA00022737"/>
    </source>
</evidence>
<evidence type="ECO:0000256" key="9">
    <source>
        <dbReference type="ARBA" id="ARBA00023136"/>
    </source>
</evidence>
<dbReference type="PROSITE" id="PS00211">
    <property type="entry name" value="ABC_TRANSPORTER_1"/>
    <property type="match status" value="1"/>
</dbReference>
<feature type="domain" description="ABC transporter" evidence="10">
    <location>
        <begin position="3"/>
        <end position="238"/>
    </location>
</feature>
<dbReference type="SMART" id="SM00382">
    <property type="entry name" value="AAA"/>
    <property type="match status" value="2"/>
</dbReference>
<evidence type="ECO:0000256" key="3">
    <source>
        <dbReference type="ARBA" id="ARBA00022475"/>
    </source>
</evidence>
<evidence type="ECO:0000313" key="12">
    <source>
        <dbReference type="Proteomes" id="UP000824123"/>
    </source>
</evidence>
<dbReference type="GO" id="GO:0005886">
    <property type="term" value="C:plasma membrane"/>
    <property type="evidence" value="ECO:0007669"/>
    <property type="project" value="UniProtKB-SubCell"/>
</dbReference>
<dbReference type="Pfam" id="PF00005">
    <property type="entry name" value="ABC_tran"/>
    <property type="match status" value="2"/>
</dbReference>
<protein>
    <submittedName>
        <fullName evidence="11">Sugar ABC transporter ATP-binding protein</fullName>
    </submittedName>
</protein>
<evidence type="ECO:0000259" key="10">
    <source>
        <dbReference type="PROSITE" id="PS50893"/>
    </source>
</evidence>
<dbReference type="FunFam" id="3.40.50.300:FF:000127">
    <property type="entry name" value="Ribose import ATP-binding protein RbsA"/>
    <property type="match status" value="1"/>
</dbReference>
<dbReference type="InterPro" id="IPR050107">
    <property type="entry name" value="ABC_carbohydrate_import_ATPase"/>
</dbReference>
<dbReference type="InterPro" id="IPR017871">
    <property type="entry name" value="ABC_transporter-like_CS"/>
</dbReference>
<feature type="domain" description="ABC transporter" evidence="10">
    <location>
        <begin position="249"/>
        <end position="492"/>
    </location>
</feature>
<keyword evidence="5" id="KW-0677">Repeat</keyword>
<dbReference type="PROSITE" id="PS50893">
    <property type="entry name" value="ABC_TRANSPORTER_2"/>
    <property type="match status" value="2"/>
</dbReference>
<keyword evidence="9" id="KW-0472">Membrane</keyword>
<dbReference type="Gene3D" id="3.40.50.300">
    <property type="entry name" value="P-loop containing nucleotide triphosphate hydrolases"/>
    <property type="match status" value="2"/>
</dbReference>
<dbReference type="CDD" id="cd03215">
    <property type="entry name" value="ABC_Carb_Monos_II"/>
    <property type="match status" value="1"/>
</dbReference>
<comment type="subcellular location">
    <subcellularLocation>
        <location evidence="1">Cell membrane</location>
        <topology evidence="1">Peripheral membrane protein</topology>
    </subcellularLocation>
</comment>
<reference evidence="11" key="2">
    <citation type="journal article" date="2021" name="PeerJ">
        <title>Extensive microbial diversity within the chicken gut microbiome revealed by metagenomics and culture.</title>
        <authorList>
            <person name="Gilroy R."/>
            <person name="Ravi A."/>
            <person name="Getino M."/>
            <person name="Pursley I."/>
            <person name="Horton D.L."/>
            <person name="Alikhan N.F."/>
            <person name="Baker D."/>
            <person name="Gharbi K."/>
            <person name="Hall N."/>
            <person name="Watson M."/>
            <person name="Adriaenssens E.M."/>
            <person name="Foster-Nyarko E."/>
            <person name="Jarju S."/>
            <person name="Secka A."/>
            <person name="Antonio M."/>
            <person name="Oren A."/>
            <person name="Chaudhuri R.R."/>
            <person name="La Ragione R."/>
            <person name="Hildebrand F."/>
            <person name="Pallen M.J."/>
        </authorList>
    </citation>
    <scope>NUCLEOTIDE SEQUENCE</scope>
    <source>
        <strain evidence="11">ChiSxjej2B14-8506</strain>
    </source>
</reference>
<proteinExistence type="predicted"/>
<dbReference type="GO" id="GO:0016887">
    <property type="term" value="F:ATP hydrolysis activity"/>
    <property type="evidence" value="ECO:0007669"/>
    <property type="project" value="InterPro"/>
</dbReference>
<dbReference type="InterPro" id="IPR027417">
    <property type="entry name" value="P-loop_NTPase"/>
</dbReference>
<reference evidence="11" key="1">
    <citation type="submission" date="2020-10" db="EMBL/GenBank/DDBJ databases">
        <authorList>
            <person name="Gilroy R."/>
        </authorList>
    </citation>
    <scope>NUCLEOTIDE SEQUENCE</scope>
    <source>
        <strain evidence="11">ChiSxjej2B14-8506</strain>
    </source>
</reference>
<comment type="caution">
    <text evidence="11">The sequence shown here is derived from an EMBL/GenBank/DDBJ whole genome shotgun (WGS) entry which is preliminary data.</text>
</comment>
<evidence type="ECO:0000256" key="4">
    <source>
        <dbReference type="ARBA" id="ARBA00022597"/>
    </source>
</evidence>
<keyword evidence="7 11" id="KW-0067">ATP-binding</keyword>
<accession>A0A9D1S5P1</accession>
<name>A0A9D1S5P1_9FIRM</name>
<evidence type="ECO:0000256" key="7">
    <source>
        <dbReference type="ARBA" id="ARBA00022840"/>
    </source>
</evidence>
<keyword evidence="4" id="KW-0762">Sugar transport</keyword>
<keyword evidence="3" id="KW-1003">Cell membrane</keyword>
<dbReference type="EMBL" id="DVNK01000052">
    <property type="protein sequence ID" value="HIU47378.1"/>
    <property type="molecule type" value="Genomic_DNA"/>
</dbReference>
<keyword evidence="8" id="KW-1278">Translocase</keyword>
<dbReference type="InterPro" id="IPR003439">
    <property type="entry name" value="ABC_transporter-like_ATP-bd"/>
</dbReference>
<organism evidence="11 12">
    <name type="scientific">Candidatus Fimadaptatus faecigallinarum</name>
    <dbReference type="NCBI Taxonomy" id="2840814"/>
    <lineage>
        <taxon>Bacteria</taxon>
        <taxon>Bacillati</taxon>
        <taxon>Bacillota</taxon>
        <taxon>Clostridia</taxon>
        <taxon>Eubacteriales</taxon>
        <taxon>Candidatus Fimadaptatus</taxon>
    </lineage>
</organism>
<dbReference type="PANTHER" id="PTHR43790">
    <property type="entry name" value="CARBOHYDRATE TRANSPORT ATP-BINDING PROTEIN MG119-RELATED"/>
    <property type="match status" value="1"/>
</dbReference>
<keyword evidence="2" id="KW-0813">Transport</keyword>
<dbReference type="GO" id="GO:0005524">
    <property type="term" value="F:ATP binding"/>
    <property type="evidence" value="ECO:0007669"/>
    <property type="project" value="UniProtKB-KW"/>
</dbReference>